<dbReference type="EMBL" id="LR798323">
    <property type="protein sequence ID" value="CAB5224128.1"/>
    <property type="molecule type" value="Genomic_DNA"/>
</dbReference>
<proteinExistence type="predicted"/>
<protein>
    <submittedName>
        <fullName evidence="2">Uncharacterized protein</fullName>
    </submittedName>
</protein>
<evidence type="ECO:0000256" key="1">
    <source>
        <dbReference type="SAM" id="MobiDB-lite"/>
    </source>
</evidence>
<accession>A0A6J7X476</accession>
<sequence length="87" mass="9632">MPKKTPVLNKPRPLRKGEAGYGKKRKVVSVKNPATGKVKTIKFGDAKLGMKKGIPARKKSYCARSGGQKNTKNKLSANYWARKDWGC</sequence>
<name>A0A6J7X476_9CAUD</name>
<evidence type="ECO:0000313" key="2">
    <source>
        <dbReference type="EMBL" id="CAB5224128.1"/>
    </source>
</evidence>
<feature type="region of interest" description="Disordered" evidence="1">
    <location>
        <begin position="1"/>
        <end position="22"/>
    </location>
</feature>
<organism evidence="2">
    <name type="scientific">uncultured Caudovirales phage</name>
    <dbReference type="NCBI Taxonomy" id="2100421"/>
    <lineage>
        <taxon>Viruses</taxon>
        <taxon>Duplodnaviria</taxon>
        <taxon>Heunggongvirae</taxon>
        <taxon>Uroviricota</taxon>
        <taxon>Caudoviricetes</taxon>
        <taxon>Peduoviridae</taxon>
        <taxon>Maltschvirus</taxon>
        <taxon>Maltschvirus maltsch</taxon>
    </lineage>
</organism>
<reference evidence="2" key="1">
    <citation type="submission" date="2020-05" db="EMBL/GenBank/DDBJ databases">
        <authorList>
            <person name="Chiriac C."/>
            <person name="Salcher M."/>
            <person name="Ghai R."/>
            <person name="Kavagutti S V."/>
        </authorList>
    </citation>
    <scope>NUCLEOTIDE SEQUENCE</scope>
</reference>
<gene>
    <name evidence="2" type="ORF">UFOVP390_36</name>
</gene>